<dbReference type="InterPro" id="IPR013106">
    <property type="entry name" value="Ig_V-set"/>
</dbReference>
<keyword evidence="1" id="KW-0391">Immunity</keyword>
<dbReference type="InterPro" id="IPR013783">
    <property type="entry name" value="Ig-like_fold"/>
</dbReference>
<gene>
    <name evidence="6" type="ORF">COCON_G00022190</name>
</gene>
<dbReference type="GO" id="GO:0019814">
    <property type="term" value="C:immunoglobulin complex"/>
    <property type="evidence" value="ECO:0007669"/>
    <property type="project" value="UniProtKB-KW"/>
</dbReference>
<feature type="chain" id="PRO_5040444835" description="Ig-like domain-containing protein" evidence="4">
    <location>
        <begin position="20"/>
        <end position="116"/>
    </location>
</feature>
<organism evidence="6 7">
    <name type="scientific">Conger conger</name>
    <name type="common">Conger eel</name>
    <name type="synonym">Muraena conger</name>
    <dbReference type="NCBI Taxonomy" id="82655"/>
    <lineage>
        <taxon>Eukaryota</taxon>
        <taxon>Metazoa</taxon>
        <taxon>Chordata</taxon>
        <taxon>Craniata</taxon>
        <taxon>Vertebrata</taxon>
        <taxon>Euteleostomi</taxon>
        <taxon>Actinopterygii</taxon>
        <taxon>Neopterygii</taxon>
        <taxon>Teleostei</taxon>
        <taxon>Anguilliformes</taxon>
        <taxon>Congridae</taxon>
        <taxon>Conger</taxon>
    </lineage>
</organism>
<dbReference type="InterPro" id="IPR007110">
    <property type="entry name" value="Ig-like_dom"/>
</dbReference>
<dbReference type="OrthoDB" id="8694217at2759"/>
<evidence type="ECO:0000259" key="5">
    <source>
        <dbReference type="PROSITE" id="PS50835"/>
    </source>
</evidence>
<name>A0A9Q1DX45_CONCO</name>
<evidence type="ECO:0000313" key="7">
    <source>
        <dbReference type="Proteomes" id="UP001152803"/>
    </source>
</evidence>
<accession>A0A9Q1DX45</accession>
<keyword evidence="2" id="KW-1064">Adaptive immunity</keyword>
<sequence>MAVITSLLLITVFFTSGKCQTLTESEPAVKKPGESHKLTCTASGFTFSGLYLHWIRQAPGKALEWIAYISTQSSPISYSQSVQGRFTVSRDDSNSKLYLQMNSLTAEDTAVYYCAK</sequence>
<keyword evidence="3" id="KW-1280">Immunoglobulin</keyword>
<proteinExistence type="predicted"/>
<dbReference type="InterPro" id="IPR050199">
    <property type="entry name" value="IgHV"/>
</dbReference>
<evidence type="ECO:0000256" key="2">
    <source>
        <dbReference type="ARBA" id="ARBA00023130"/>
    </source>
</evidence>
<evidence type="ECO:0000256" key="1">
    <source>
        <dbReference type="ARBA" id="ARBA00022859"/>
    </source>
</evidence>
<feature type="signal peptide" evidence="4">
    <location>
        <begin position="1"/>
        <end position="19"/>
    </location>
</feature>
<keyword evidence="7" id="KW-1185">Reference proteome</keyword>
<dbReference type="Gene3D" id="2.60.40.10">
    <property type="entry name" value="Immunoglobulins"/>
    <property type="match status" value="1"/>
</dbReference>
<feature type="domain" description="Ig-like" evidence="5">
    <location>
        <begin position="33"/>
        <end position="116"/>
    </location>
</feature>
<protein>
    <recommendedName>
        <fullName evidence="5">Ig-like domain-containing protein</fullName>
    </recommendedName>
</protein>
<dbReference type="SUPFAM" id="SSF48726">
    <property type="entry name" value="Immunoglobulin"/>
    <property type="match status" value="1"/>
</dbReference>
<dbReference type="PANTHER" id="PTHR23266">
    <property type="entry name" value="IMMUNOGLOBULIN HEAVY CHAIN"/>
    <property type="match status" value="1"/>
</dbReference>
<evidence type="ECO:0000256" key="3">
    <source>
        <dbReference type="ARBA" id="ARBA00043265"/>
    </source>
</evidence>
<evidence type="ECO:0000256" key="4">
    <source>
        <dbReference type="SAM" id="SignalP"/>
    </source>
</evidence>
<dbReference type="EMBL" id="JAFJMO010000002">
    <property type="protein sequence ID" value="KAJ8283369.1"/>
    <property type="molecule type" value="Genomic_DNA"/>
</dbReference>
<keyword evidence="4" id="KW-0732">Signal</keyword>
<dbReference type="PROSITE" id="PS50835">
    <property type="entry name" value="IG_LIKE"/>
    <property type="match status" value="1"/>
</dbReference>
<dbReference type="GO" id="GO:0002250">
    <property type="term" value="P:adaptive immune response"/>
    <property type="evidence" value="ECO:0007669"/>
    <property type="project" value="UniProtKB-KW"/>
</dbReference>
<dbReference type="FunFam" id="2.60.40.10:FF:003074">
    <property type="entry name" value="Immunoglobulin heavy variable 11-1"/>
    <property type="match status" value="1"/>
</dbReference>
<feature type="non-terminal residue" evidence="6">
    <location>
        <position position="1"/>
    </location>
</feature>
<dbReference type="AlphaFoldDB" id="A0A9Q1DX45"/>
<evidence type="ECO:0000313" key="6">
    <source>
        <dbReference type="EMBL" id="KAJ8283369.1"/>
    </source>
</evidence>
<reference evidence="6" key="1">
    <citation type="journal article" date="2023" name="Science">
        <title>Genome structures resolve the early diversification of teleost fishes.</title>
        <authorList>
            <person name="Parey E."/>
            <person name="Louis A."/>
            <person name="Montfort J."/>
            <person name="Bouchez O."/>
            <person name="Roques C."/>
            <person name="Iampietro C."/>
            <person name="Lluch J."/>
            <person name="Castinel A."/>
            <person name="Donnadieu C."/>
            <person name="Desvignes T."/>
            <person name="Floi Bucao C."/>
            <person name="Jouanno E."/>
            <person name="Wen M."/>
            <person name="Mejri S."/>
            <person name="Dirks R."/>
            <person name="Jansen H."/>
            <person name="Henkel C."/>
            <person name="Chen W.J."/>
            <person name="Zahm M."/>
            <person name="Cabau C."/>
            <person name="Klopp C."/>
            <person name="Thompson A.W."/>
            <person name="Robinson-Rechavi M."/>
            <person name="Braasch I."/>
            <person name="Lecointre G."/>
            <person name="Bobe J."/>
            <person name="Postlethwait J.H."/>
            <person name="Berthelot C."/>
            <person name="Roest Crollius H."/>
            <person name="Guiguen Y."/>
        </authorList>
    </citation>
    <scope>NUCLEOTIDE SEQUENCE</scope>
    <source>
        <strain evidence="6">Concon-B</strain>
    </source>
</reference>
<dbReference type="Pfam" id="PF07686">
    <property type="entry name" value="V-set"/>
    <property type="match status" value="1"/>
</dbReference>
<dbReference type="Proteomes" id="UP001152803">
    <property type="component" value="Unassembled WGS sequence"/>
</dbReference>
<dbReference type="SMART" id="SM00406">
    <property type="entry name" value="IGv"/>
    <property type="match status" value="1"/>
</dbReference>
<dbReference type="GO" id="GO:0005576">
    <property type="term" value="C:extracellular region"/>
    <property type="evidence" value="ECO:0007669"/>
    <property type="project" value="UniProtKB-ARBA"/>
</dbReference>
<dbReference type="InterPro" id="IPR036179">
    <property type="entry name" value="Ig-like_dom_sf"/>
</dbReference>
<comment type="caution">
    <text evidence="6">The sequence shown here is derived from an EMBL/GenBank/DDBJ whole genome shotgun (WGS) entry which is preliminary data.</text>
</comment>